<sequence>MPIARRKFGLQMVQTCLKIDPTVKLIGKDQTPRSADDEREYRNWEHDVIDRKNLLTGERADNLEPSQILDSTTRWWANTFGMR</sequence>
<dbReference type="GeneID" id="2872474"/>
<proteinExistence type="predicted"/>
<dbReference type="EMBL" id="BN001303">
    <property type="protein sequence ID" value="CBF77018.1"/>
    <property type="molecule type" value="Genomic_DNA"/>
</dbReference>
<keyword evidence="2" id="KW-1185">Reference proteome</keyword>
<dbReference type="VEuPathDB" id="FungiDB:AN4677"/>
<dbReference type="AlphaFoldDB" id="Q5B453"/>
<evidence type="ECO:0000313" key="2">
    <source>
        <dbReference type="Proteomes" id="UP000000560"/>
    </source>
</evidence>
<accession>Q5B453</accession>
<dbReference type="Proteomes" id="UP000000560">
    <property type="component" value="Chromosome III"/>
</dbReference>
<name>Q5B453_EMENI</name>
<dbReference type="InParanoid" id="Q5B453"/>
<dbReference type="HOGENOM" id="CLU_2542563_0_0_1"/>
<organism evidence="1 2">
    <name type="scientific">Emericella nidulans (strain FGSC A4 / ATCC 38163 / CBS 112.46 / NRRL 194 / M139)</name>
    <name type="common">Aspergillus nidulans</name>
    <dbReference type="NCBI Taxonomy" id="227321"/>
    <lineage>
        <taxon>Eukaryota</taxon>
        <taxon>Fungi</taxon>
        <taxon>Dikarya</taxon>
        <taxon>Ascomycota</taxon>
        <taxon>Pezizomycotina</taxon>
        <taxon>Eurotiomycetes</taxon>
        <taxon>Eurotiomycetidae</taxon>
        <taxon>Eurotiales</taxon>
        <taxon>Aspergillaceae</taxon>
        <taxon>Aspergillus</taxon>
        <taxon>Aspergillus subgen. Nidulantes</taxon>
    </lineage>
</organism>
<evidence type="ECO:0000313" key="1">
    <source>
        <dbReference type="EMBL" id="CBF77018.1"/>
    </source>
</evidence>
<protein>
    <submittedName>
        <fullName evidence="1">Uncharacterized protein</fullName>
    </submittedName>
</protein>
<reference evidence="2" key="1">
    <citation type="journal article" date="2005" name="Nature">
        <title>Sequencing of Aspergillus nidulans and comparative analysis with A. fumigatus and A. oryzae.</title>
        <authorList>
            <person name="Galagan J.E."/>
            <person name="Calvo S.E."/>
            <person name="Cuomo C."/>
            <person name="Ma L.J."/>
            <person name="Wortman J.R."/>
            <person name="Batzoglou S."/>
            <person name="Lee S.I."/>
            <person name="Basturkmen M."/>
            <person name="Spevak C.C."/>
            <person name="Clutterbuck J."/>
            <person name="Kapitonov V."/>
            <person name="Jurka J."/>
            <person name="Scazzocchio C."/>
            <person name="Farman M."/>
            <person name="Butler J."/>
            <person name="Purcell S."/>
            <person name="Harris S."/>
            <person name="Braus G.H."/>
            <person name="Draht O."/>
            <person name="Busch S."/>
            <person name="D'Enfert C."/>
            <person name="Bouchier C."/>
            <person name="Goldman G.H."/>
            <person name="Bell-Pedersen D."/>
            <person name="Griffiths-Jones S."/>
            <person name="Doonan J.H."/>
            <person name="Yu J."/>
            <person name="Vienken K."/>
            <person name="Pain A."/>
            <person name="Freitag M."/>
            <person name="Selker E.U."/>
            <person name="Archer D.B."/>
            <person name="Penalva M.A."/>
            <person name="Oakley B.R."/>
            <person name="Momany M."/>
            <person name="Tanaka T."/>
            <person name="Kumagai T."/>
            <person name="Asai K."/>
            <person name="Machida M."/>
            <person name="Nierman W.C."/>
            <person name="Denning D.W."/>
            <person name="Caddick M."/>
            <person name="Hynes M."/>
            <person name="Paoletti M."/>
            <person name="Fischer R."/>
            <person name="Miller B."/>
            <person name="Dyer P."/>
            <person name="Sachs M.S."/>
            <person name="Osmani S.A."/>
            <person name="Birren B.W."/>
        </authorList>
    </citation>
    <scope>NUCLEOTIDE SEQUENCE [LARGE SCALE GENOMIC DNA]</scope>
    <source>
        <strain evidence="2">FGSC A4 / ATCC 38163 / CBS 112.46 / NRRL 194 / M139</strain>
    </source>
</reference>
<dbReference type="KEGG" id="ani:ANIA_04677"/>
<dbReference type="RefSeq" id="XP_662281.1">
    <property type="nucleotide sequence ID" value="XM_657189.1"/>
</dbReference>
<gene>
    <name evidence="1" type="ORF">ANIA_04677</name>
</gene>
<accession>C8VB01</accession>
<reference evidence="2" key="2">
    <citation type="journal article" date="2009" name="Fungal Genet. Biol.">
        <title>The 2008 update of the Aspergillus nidulans genome annotation: a community effort.</title>
        <authorList>
            <person name="Wortman J.R."/>
            <person name="Gilsenan J.M."/>
            <person name="Joardar V."/>
            <person name="Deegan J."/>
            <person name="Clutterbuck J."/>
            <person name="Andersen M.R."/>
            <person name="Archer D."/>
            <person name="Bencina M."/>
            <person name="Braus G."/>
            <person name="Coutinho P."/>
            <person name="von Dohren H."/>
            <person name="Doonan J."/>
            <person name="Driessen A.J."/>
            <person name="Durek P."/>
            <person name="Espeso E."/>
            <person name="Fekete E."/>
            <person name="Flipphi M."/>
            <person name="Estrada C.G."/>
            <person name="Geysens S."/>
            <person name="Goldman G."/>
            <person name="de Groot P.W."/>
            <person name="Hansen K."/>
            <person name="Harris S.D."/>
            <person name="Heinekamp T."/>
            <person name="Helmstaedt K."/>
            <person name="Henrissat B."/>
            <person name="Hofmann G."/>
            <person name="Homan T."/>
            <person name="Horio T."/>
            <person name="Horiuchi H."/>
            <person name="James S."/>
            <person name="Jones M."/>
            <person name="Karaffa L."/>
            <person name="Karanyi Z."/>
            <person name="Kato M."/>
            <person name="Keller N."/>
            <person name="Kelly D.E."/>
            <person name="Kiel J.A."/>
            <person name="Kim J.M."/>
            <person name="van der Klei I.J."/>
            <person name="Klis F.M."/>
            <person name="Kovalchuk A."/>
            <person name="Krasevec N."/>
            <person name="Kubicek C.P."/>
            <person name="Liu B."/>
            <person name="Maccabe A."/>
            <person name="Meyer V."/>
            <person name="Mirabito P."/>
            <person name="Miskei M."/>
            <person name="Mos M."/>
            <person name="Mullins J."/>
            <person name="Nelson D.R."/>
            <person name="Nielsen J."/>
            <person name="Oakley B.R."/>
            <person name="Osmani S.A."/>
            <person name="Pakula T."/>
            <person name="Paszewski A."/>
            <person name="Paulsen I."/>
            <person name="Pilsyk S."/>
            <person name="Pocsi I."/>
            <person name="Punt P.J."/>
            <person name="Ram A.F."/>
            <person name="Ren Q."/>
            <person name="Robellet X."/>
            <person name="Robson G."/>
            <person name="Seiboth B."/>
            <person name="van Solingen P."/>
            <person name="Specht T."/>
            <person name="Sun J."/>
            <person name="Taheri-Talesh N."/>
            <person name="Takeshita N."/>
            <person name="Ussery D."/>
            <person name="vanKuyk P.A."/>
            <person name="Visser H."/>
            <person name="van de Vondervoort P.J."/>
            <person name="de Vries R.P."/>
            <person name="Walton J."/>
            <person name="Xiang X."/>
            <person name="Xiong Y."/>
            <person name="Zeng A.P."/>
            <person name="Brandt B.W."/>
            <person name="Cornell M.J."/>
            <person name="van den Hondel C.A."/>
            <person name="Visser J."/>
            <person name="Oliver S.G."/>
            <person name="Turner G."/>
        </authorList>
    </citation>
    <scope>GENOME REANNOTATION</scope>
    <source>
        <strain evidence="2">FGSC A4 / ATCC 38163 / CBS 112.46 / NRRL 194 / M139</strain>
    </source>
</reference>